<feature type="transmembrane region" description="Helical" evidence="1">
    <location>
        <begin position="216"/>
        <end position="234"/>
    </location>
</feature>
<feature type="transmembrane region" description="Helical" evidence="1">
    <location>
        <begin position="240"/>
        <end position="265"/>
    </location>
</feature>
<name>A0ABW6K0I9_9BACI</name>
<evidence type="ECO:0000313" key="3">
    <source>
        <dbReference type="Proteomes" id="UP001601058"/>
    </source>
</evidence>
<keyword evidence="1" id="KW-0812">Transmembrane</keyword>
<dbReference type="PANTHER" id="PTHR41324">
    <property type="entry name" value="MEMBRANE PROTEIN-RELATED"/>
    <property type="match status" value="1"/>
</dbReference>
<dbReference type="EMBL" id="JBIACJ010000008">
    <property type="protein sequence ID" value="MFE8697662.1"/>
    <property type="molecule type" value="Genomic_DNA"/>
</dbReference>
<evidence type="ECO:0000313" key="2">
    <source>
        <dbReference type="EMBL" id="MFE8697662.1"/>
    </source>
</evidence>
<organism evidence="2 3">
    <name type="scientific">Cytobacillus mangrovibacter</name>
    <dbReference type="NCBI Taxonomy" id="3299024"/>
    <lineage>
        <taxon>Bacteria</taxon>
        <taxon>Bacillati</taxon>
        <taxon>Bacillota</taxon>
        <taxon>Bacilli</taxon>
        <taxon>Bacillales</taxon>
        <taxon>Bacillaceae</taxon>
        <taxon>Cytobacillus</taxon>
    </lineage>
</organism>
<accession>A0ABW6K0I9</accession>
<keyword evidence="3" id="KW-1185">Reference proteome</keyword>
<dbReference type="Proteomes" id="UP001601058">
    <property type="component" value="Unassembled WGS sequence"/>
</dbReference>
<dbReference type="PANTHER" id="PTHR41324:SF1">
    <property type="entry name" value="DUF2232 DOMAIN-CONTAINING PROTEIN"/>
    <property type="match status" value="1"/>
</dbReference>
<feature type="transmembrane region" description="Helical" evidence="1">
    <location>
        <begin position="56"/>
        <end position="89"/>
    </location>
</feature>
<feature type="transmembrane region" description="Helical" evidence="1">
    <location>
        <begin position="175"/>
        <end position="195"/>
    </location>
</feature>
<sequence length="314" mass="35144">MKNVHKLTEGALLLAIFSVLMLITVYVPVLGIVTNLFLAVPFILFAAKNTRMNSFIFFVASVFLSFIVGTVLAIPFTLSYGVTGLVIGYFIQVKKGRMSTFIAATLVFLITLLVQYAAMVVFFKMNLIEELIAIMKESFDSSRKLLDATGQTIDGKVIEQFEAVPKMVESLTPSLFVLTSIFAVFLIEVVSFPIVKRFGVTVDQRKPFRELVLPKSILWYYLLTILASFVFNPVEGDYWYLALVNISFILQLCMVIQGLSFIYYICHLKGVSKTIPIIATVSIFLLPILLSIVRILGIIDLGFGLRKSLENRNG</sequence>
<reference evidence="2 3" key="1">
    <citation type="submission" date="2024-08" db="EMBL/GenBank/DDBJ databases">
        <title>Two novel Cytobacillus novel species.</title>
        <authorList>
            <person name="Liu G."/>
        </authorList>
    </citation>
    <scope>NUCLEOTIDE SEQUENCE [LARGE SCALE GENOMIC DNA]</scope>
    <source>
        <strain evidence="2 3">FJAT-53684</strain>
    </source>
</reference>
<feature type="transmembrane region" description="Helical" evidence="1">
    <location>
        <begin position="277"/>
        <end position="299"/>
    </location>
</feature>
<proteinExistence type="predicted"/>
<dbReference type="Pfam" id="PF09991">
    <property type="entry name" value="DUF2232"/>
    <property type="match status" value="1"/>
</dbReference>
<keyword evidence="1" id="KW-1133">Transmembrane helix</keyword>
<evidence type="ECO:0000256" key="1">
    <source>
        <dbReference type="SAM" id="Phobius"/>
    </source>
</evidence>
<feature type="transmembrane region" description="Helical" evidence="1">
    <location>
        <begin position="12"/>
        <end position="44"/>
    </location>
</feature>
<dbReference type="InterPro" id="IPR018710">
    <property type="entry name" value="DUF2232"/>
</dbReference>
<protein>
    <submittedName>
        <fullName evidence="2">YybS family protein</fullName>
    </submittedName>
</protein>
<gene>
    <name evidence="2" type="ORF">ACFYKT_15075</name>
</gene>
<feature type="transmembrane region" description="Helical" evidence="1">
    <location>
        <begin position="101"/>
        <end position="123"/>
    </location>
</feature>
<comment type="caution">
    <text evidence="2">The sequence shown here is derived from an EMBL/GenBank/DDBJ whole genome shotgun (WGS) entry which is preliminary data.</text>
</comment>
<dbReference type="RefSeq" id="WP_389221277.1">
    <property type="nucleotide sequence ID" value="NZ_JBIACJ010000008.1"/>
</dbReference>
<keyword evidence="1" id="KW-0472">Membrane</keyword>